<comment type="caution">
    <text evidence="4">The sequence shown here is derived from an EMBL/GenBank/DDBJ whole genome shotgun (WGS) entry which is preliminary data.</text>
</comment>
<protein>
    <submittedName>
        <fullName evidence="4">RNA pyrophosphohydrolase</fullName>
        <ecNumber evidence="4">3.6.1.-</ecNumber>
    </submittedName>
</protein>
<dbReference type="RefSeq" id="WP_086109080.1">
    <property type="nucleotide sequence ID" value="NZ_CAWNGD010000128.1"/>
</dbReference>
<gene>
    <name evidence="4" type="primary">rppH</name>
    <name evidence="4" type="ORF">Xvie_01919</name>
</gene>
<accession>A0A1Y2SDW1</accession>
<dbReference type="STRING" id="351656.Xvie_01919"/>
<evidence type="ECO:0000256" key="2">
    <source>
        <dbReference type="ARBA" id="ARBA00022801"/>
    </source>
</evidence>
<keyword evidence="5" id="KW-1185">Reference proteome</keyword>
<dbReference type="EMBL" id="MUBJ01000008">
    <property type="protein sequence ID" value="OTA16464.1"/>
    <property type="molecule type" value="Genomic_DNA"/>
</dbReference>
<evidence type="ECO:0000259" key="3">
    <source>
        <dbReference type="PROSITE" id="PS51462"/>
    </source>
</evidence>
<reference evidence="4 5" key="1">
    <citation type="submission" date="2016-10" db="EMBL/GenBank/DDBJ databases">
        <title>Systematic genetic and metabolomic analysis of Xenorhabdus and Photorhabdus spp., highlights the requirements for a dual symbiotic and pathogenic life style.</title>
        <authorList>
            <person name="Tobias N.J."/>
            <person name="Wolff H."/>
            <person name="Djahanschiri B."/>
            <person name="Pidot S.J."/>
            <person name="Stinear T.P."/>
            <person name="Ebersberger I."/>
            <person name="Bode H.B."/>
        </authorList>
    </citation>
    <scope>NUCLEOTIDE SEQUENCE [LARGE SCALE GENOMIC DNA]</scope>
    <source>
        <strain evidence="4 5">DSM 22392</strain>
    </source>
</reference>
<dbReference type="EC" id="3.6.1.-" evidence="4"/>
<dbReference type="InterPro" id="IPR000086">
    <property type="entry name" value="NUDIX_hydrolase_dom"/>
</dbReference>
<evidence type="ECO:0000256" key="1">
    <source>
        <dbReference type="ARBA" id="ARBA00001946"/>
    </source>
</evidence>
<dbReference type="PANTHER" id="PTHR43046">
    <property type="entry name" value="GDP-MANNOSE MANNOSYL HYDROLASE"/>
    <property type="match status" value="1"/>
</dbReference>
<comment type="cofactor">
    <cofactor evidence="1">
        <name>Mg(2+)</name>
        <dbReference type="ChEBI" id="CHEBI:18420"/>
    </cofactor>
</comment>
<evidence type="ECO:0000313" key="5">
    <source>
        <dbReference type="Proteomes" id="UP000194350"/>
    </source>
</evidence>
<dbReference type="AlphaFoldDB" id="A0A1Y2SDW1"/>
<evidence type="ECO:0000313" key="4">
    <source>
        <dbReference type="EMBL" id="OTA16464.1"/>
    </source>
</evidence>
<keyword evidence="2 4" id="KW-0378">Hydrolase</keyword>
<name>A0A1Y2SDW1_9GAMM</name>
<dbReference type="OrthoDB" id="9791228at2"/>
<dbReference type="CDD" id="cd18880">
    <property type="entry name" value="NUDIX_ADPRase"/>
    <property type="match status" value="1"/>
</dbReference>
<organism evidence="4 5">
    <name type="scientific">Xenorhabdus vietnamensis</name>
    <dbReference type="NCBI Taxonomy" id="351656"/>
    <lineage>
        <taxon>Bacteria</taxon>
        <taxon>Pseudomonadati</taxon>
        <taxon>Pseudomonadota</taxon>
        <taxon>Gammaproteobacteria</taxon>
        <taxon>Enterobacterales</taxon>
        <taxon>Morganellaceae</taxon>
        <taxon>Xenorhabdus</taxon>
    </lineage>
</organism>
<dbReference type="Gene3D" id="3.90.79.10">
    <property type="entry name" value="Nucleoside Triphosphate Pyrophosphohydrolase"/>
    <property type="match status" value="1"/>
</dbReference>
<feature type="domain" description="Nudix hydrolase" evidence="3">
    <location>
        <begin position="44"/>
        <end position="182"/>
    </location>
</feature>
<dbReference type="InterPro" id="IPR015797">
    <property type="entry name" value="NUDIX_hydrolase-like_dom_sf"/>
</dbReference>
<proteinExistence type="predicted"/>
<dbReference type="PANTHER" id="PTHR43046:SF14">
    <property type="entry name" value="MUTT_NUDIX FAMILY PROTEIN"/>
    <property type="match status" value="1"/>
</dbReference>
<dbReference type="GO" id="GO:0016787">
    <property type="term" value="F:hydrolase activity"/>
    <property type="evidence" value="ECO:0007669"/>
    <property type="project" value="UniProtKB-KW"/>
</dbReference>
<dbReference type="Pfam" id="PF00293">
    <property type="entry name" value="NUDIX"/>
    <property type="match status" value="1"/>
</dbReference>
<sequence length="197" mass="22312">MLLVARFFVGVKGYGKNGIDVRSVQDTKTLFIGILFVNQNNTATIRISAKAIIIHKDQILLVRYKSDSDEWYTLPGGGQLFGETLTQTLIRECLEETTYKIEPVRLVFVREYIGSNHEFAEFDKDVHQIELMFLASLADKNPDIHNLNINADRDQIGAQWISLEDVINLPLFPAVLRPLVVEKRFSSGSPIYLGDVN</sequence>
<dbReference type="PROSITE" id="PS51462">
    <property type="entry name" value="NUDIX"/>
    <property type="match status" value="1"/>
</dbReference>
<dbReference type="SUPFAM" id="SSF55811">
    <property type="entry name" value="Nudix"/>
    <property type="match status" value="1"/>
</dbReference>
<dbReference type="Proteomes" id="UP000194350">
    <property type="component" value="Unassembled WGS sequence"/>
</dbReference>